<evidence type="ECO:0000313" key="2">
    <source>
        <dbReference type="Proteomes" id="UP000196534"/>
    </source>
</evidence>
<sequence>MTKKNVDFGRLFEFYSGIKKAFINKTDNIEMGFIGNALDKEQLERDMDYCVKSYTRNTKDKDKWLKRADILKKLNDSMPTKYYIQVVFKDTAMKIQSVMNSVNELDVQNEPKTSVIDLKNYDIPEEVIKYGILTDEKVKGGRFINNRFVPDNIAGYLESETLKKLPKK</sequence>
<name>A0A1Y5N9L3_9BACT</name>
<accession>A0A1Y5N9L3</accession>
<protein>
    <submittedName>
        <fullName evidence="1">Uncharacterized protein</fullName>
    </submittedName>
</protein>
<dbReference type="AlphaFoldDB" id="A0A1Y5N9L3"/>
<organism evidence="1 2">
    <name type="scientific">Campylobacter concisus</name>
    <dbReference type="NCBI Taxonomy" id="199"/>
    <lineage>
        <taxon>Bacteria</taxon>
        <taxon>Pseudomonadati</taxon>
        <taxon>Campylobacterota</taxon>
        <taxon>Epsilonproteobacteria</taxon>
        <taxon>Campylobacterales</taxon>
        <taxon>Campylobacteraceae</taxon>
        <taxon>Campylobacter</taxon>
    </lineage>
</organism>
<gene>
    <name evidence="1" type="ORF">B9N61_07460</name>
</gene>
<proteinExistence type="predicted"/>
<dbReference type="Proteomes" id="UP000196534">
    <property type="component" value="Unassembled WGS sequence"/>
</dbReference>
<evidence type="ECO:0000313" key="1">
    <source>
        <dbReference type="EMBL" id="OUT17538.1"/>
    </source>
</evidence>
<comment type="caution">
    <text evidence="1">The sequence shown here is derived from an EMBL/GenBank/DDBJ whole genome shotgun (WGS) entry which is preliminary data.</text>
</comment>
<dbReference type="EMBL" id="NDYR01000011">
    <property type="protein sequence ID" value="OUT17538.1"/>
    <property type="molecule type" value="Genomic_DNA"/>
</dbReference>
<reference evidence="1 2" key="1">
    <citation type="submission" date="2017-04" db="EMBL/GenBank/DDBJ databases">
        <title>Complete genome of Campylobacter concisus ATCC 33237T and draft genomes for an additional eight well characterized C. concisus strains.</title>
        <authorList>
            <person name="Cornelius A.J."/>
            <person name="Miller W.G."/>
            <person name="Lastovica A.J."/>
            <person name="On S.L."/>
            <person name="French N.P."/>
            <person name="Vandenberg O."/>
            <person name="Biggs P.J."/>
        </authorList>
    </citation>
    <scope>NUCLEOTIDE SEQUENCE [LARGE SCALE GENOMIC DNA]</scope>
    <source>
        <strain evidence="1 2">Lasto205.94</strain>
    </source>
</reference>
<dbReference type="RefSeq" id="WP_087586579.1">
    <property type="nucleotide sequence ID" value="NZ_CABMKP010000011.1"/>
</dbReference>